<accession>A0A9Y2JJV7</accession>
<proteinExistence type="predicted"/>
<organism evidence="2 3">
    <name type="scientific">Amycolatopsis mongoliensis</name>
    <dbReference type="NCBI Taxonomy" id="715475"/>
    <lineage>
        <taxon>Bacteria</taxon>
        <taxon>Bacillati</taxon>
        <taxon>Actinomycetota</taxon>
        <taxon>Actinomycetes</taxon>
        <taxon>Pseudonocardiales</taxon>
        <taxon>Pseudonocardiaceae</taxon>
        <taxon>Amycolatopsis</taxon>
    </lineage>
</organism>
<name>A0A9Y2JJV7_9PSEU</name>
<dbReference type="Proteomes" id="UP001239397">
    <property type="component" value="Chromosome"/>
</dbReference>
<dbReference type="Gene3D" id="3.90.176.10">
    <property type="entry name" value="Toxin ADP-ribosyltransferase, Chain A, domain 1"/>
    <property type="match status" value="1"/>
</dbReference>
<protein>
    <submittedName>
        <fullName evidence="2">Uncharacterized protein</fullName>
    </submittedName>
</protein>
<evidence type="ECO:0000256" key="1">
    <source>
        <dbReference type="SAM" id="MobiDB-lite"/>
    </source>
</evidence>
<gene>
    <name evidence="2" type="ORF">QRX60_29510</name>
</gene>
<reference evidence="2 3" key="1">
    <citation type="submission" date="2023-06" db="EMBL/GenBank/DDBJ databases">
        <authorList>
            <person name="Oyuntsetseg B."/>
            <person name="Kim S.B."/>
        </authorList>
    </citation>
    <scope>NUCLEOTIDE SEQUENCE [LARGE SCALE GENOMIC DNA]</scope>
    <source>
        <strain evidence="2 3">4-36</strain>
    </source>
</reference>
<evidence type="ECO:0000313" key="2">
    <source>
        <dbReference type="EMBL" id="WIX98203.1"/>
    </source>
</evidence>
<feature type="compositionally biased region" description="Basic residues" evidence="1">
    <location>
        <begin position="449"/>
        <end position="461"/>
    </location>
</feature>
<dbReference type="AlphaFoldDB" id="A0A9Y2JJV7"/>
<evidence type="ECO:0000313" key="3">
    <source>
        <dbReference type="Proteomes" id="UP001239397"/>
    </source>
</evidence>
<feature type="compositionally biased region" description="Basic and acidic residues" evidence="1">
    <location>
        <begin position="469"/>
        <end position="479"/>
    </location>
</feature>
<dbReference type="KEGG" id="amog:QRX60_29510"/>
<dbReference type="EMBL" id="CP127295">
    <property type="protein sequence ID" value="WIX98203.1"/>
    <property type="molecule type" value="Genomic_DNA"/>
</dbReference>
<sequence>MTAQAGQLASSLQGEPDCVLVVVDFPAAGSSLRGWEAVAAAVAEDERALRLFPAESAGEITLPAAQWLADRISRPVCYPDGVMPAGSSGLVFLPPAGSKGWAVCVPGQAPNWRGRRFPVPEWEEPANSSPHRVGRSATAEPLPAGLWIRSDGSDSWLEAGRAKLTRWLSVSPRELTVVLGAHGVPPLSLADVARWWVSLPPGTRAKVRFFCFGEFLNAGKVSPGQALADALGEEVVCHGGFPAGRPDAPMVFALRQDGSHGVRMFAEQLAFRPRRDPAAGAEPPAPRVRRSQPPGGGLTESEPGVYRHASGAVVEVVQAGLWLRAADVPAHATAIRTTPPEPTALLVFHDPADDRLMAGVLDQLDDKVRAVAKPVPVTAPAEPPRTPFGSGADLTMPLTPLPRLSRLLQRAPVSVAAPAADQARSGLSARLEPQEDITLEDDAVRVTTKIRHPAVKPRRRGSGAAPRAARAEAADERPGRQQAPDPQLRVWPAPAGFTAEPAMVRTGRETAFDALSDRVGAVMRRFSPHRPVPESGLTAAVAAGLYLAGEDPDVDAGLRTGTAGPHVDFGRCVAGGLQKLPPHRKATATVLAPGPGLWELLETGTVLREWGFFHARTVLGPVESGSTDLIVWSLTGRLTTSIEPAEGGVADRVVFPPGTAFKVLEAREPDDVRRGRILLRELTAAEAGENGEAADRDDLVRAALQTFADRGTRAVDPVPAAQAGRLGRLPGVVDALTGEE</sequence>
<dbReference type="RefSeq" id="WP_285994688.1">
    <property type="nucleotide sequence ID" value="NZ_CP127295.1"/>
</dbReference>
<feature type="region of interest" description="Disordered" evidence="1">
    <location>
        <begin position="449"/>
        <end position="491"/>
    </location>
</feature>
<feature type="region of interest" description="Disordered" evidence="1">
    <location>
        <begin position="273"/>
        <end position="304"/>
    </location>
</feature>
<keyword evidence="3" id="KW-1185">Reference proteome</keyword>